<evidence type="ECO:0000313" key="1">
    <source>
        <dbReference type="EMBL" id="PMF20051.1"/>
    </source>
</evidence>
<dbReference type="AlphaFoldDB" id="A0A2N7CCJ9"/>
<gene>
    <name evidence="1" type="ORF">BCV19_12210</name>
</gene>
<accession>A0A2N7CCJ9</accession>
<comment type="caution">
    <text evidence="1">The sequence shown here is derived from an EMBL/GenBank/DDBJ whole genome shotgun (WGS) entry which is preliminary data.</text>
</comment>
<dbReference type="EMBL" id="MCSW01000182">
    <property type="protein sequence ID" value="PMF20051.1"/>
    <property type="molecule type" value="Genomic_DNA"/>
</dbReference>
<reference evidence="2" key="1">
    <citation type="submission" date="2016-07" db="EMBL/GenBank/DDBJ databases">
        <title>Nontailed viruses are major unrecognized killers of bacteria in the ocean.</title>
        <authorList>
            <person name="Kauffman K."/>
            <person name="Hussain F."/>
            <person name="Yang J."/>
            <person name="Arevalo P."/>
            <person name="Brown J."/>
            <person name="Cutler M."/>
            <person name="Kelly L."/>
            <person name="Polz M.F."/>
        </authorList>
    </citation>
    <scope>NUCLEOTIDE SEQUENCE [LARGE SCALE GENOMIC DNA]</scope>
    <source>
        <strain evidence="2">10N.286.54.F3</strain>
    </source>
</reference>
<organism evidence="1 2">
    <name type="scientific">Vibrio splendidus</name>
    <dbReference type="NCBI Taxonomy" id="29497"/>
    <lineage>
        <taxon>Bacteria</taxon>
        <taxon>Pseudomonadati</taxon>
        <taxon>Pseudomonadota</taxon>
        <taxon>Gammaproteobacteria</taxon>
        <taxon>Vibrionales</taxon>
        <taxon>Vibrionaceae</taxon>
        <taxon>Vibrio</taxon>
    </lineage>
</organism>
<dbReference type="Proteomes" id="UP000235405">
    <property type="component" value="Unassembled WGS sequence"/>
</dbReference>
<evidence type="ECO:0000313" key="2">
    <source>
        <dbReference type="Proteomes" id="UP000235405"/>
    </source>
</evidence>
<name>A0A2N7CCJ9_VIBSP</name>
<sequence length="160" mass="18406">MNTIDNKKLLQALALFSFAHKGNTDDLDFEGTDAGIEIENLAFTVAEDMNFDIEAHMSYLSRATVLERCRLMIEQLVKLLNSEVESKEPLYIAIIDCPEFNTPEYLFNQEERLEELNIELWTDSNVSMLEEEHSPKVKGLELFDGLIANEHQSFSVFRVK</sequence>
<dbReference type="RefSeq" id="WP_102482763.1">
    <property type="nucleotide sequence ID" value="NZ_MCSW01000182.1"/>
</dbReference>
<proteinExistence type="predicted"/>
<protein>
    <submittedName>
        <fullName evidence="1">Uncharacterized protein</fullName>
    </submittedName>
</protein>